<dbReference type="PANTHER" id="PTHR45890">
    <property type="entry name" value="AARF DOMAIN CONTAINING KINASE 2 (PREDICTED)"/>
    <property type="match status" value="1"/>
</dbReference>
<evidence type="ECO:0000256" key="2">
    <source>
        <dbReference type="SAM" id="Phobius"/>
    </source>
</evidence>
<dbReference type="EMBL" id="CAJHUC010002451">
    <property type="protein sequence ID" value="CAD7703840.1"/>
    <property type="molecule type" value="Genomic_DNA"/>
</dbReference>
<dbReference type="PANTHER" id="PTHR45890:SF1">
    <property type="entry name" value="AARF DOMAIN CONTAINING KINASE 2"/>
    <property type="match status" value="1"/>
</dbReference>
<dbReference type="Proteomes" id="UP000708148">
    <property type="component" value="Unassembled WGS sequence"/>
</dbReference>
<feature type="transmembrane region" description="Helical" evidence="2">
    <location>
        <begin position="20"/>
        <end position="46"/>
    </location>
</feature>
<evidence type="ECO:0000313" key="4">
    <source>
        <dbReference type="EMBL" id="CAD7703840.1"/>
    </source>
</evidence>
<keyword evidence="2" id="KW-0472">Membrane</keyword>
<sequence>MQYKPLGHQFLSVGMQQVVFSVYTCWRLFCLLIAFAPLVLTAPFALSTKWRSEKWCHYLRKMLEWCGPAFIKWGQWAATRRDLFPNEVCQELEKLQVQAPAHSFELTRDAIKGTFGFPLEDLFSSFEREPVASGSIGQVHKAVIGGLGAVITGRPAGTTVAVKVRHPNVDLAFERDVSLMLMLAHWVCKLPYVKGLKLEETLKQFAGPMREQVDLCIEAANLRCFRYNFRKMSSVKFPEPLFPLVAPNILVETFHEGNSIQEIVNGPRSPAVDCNLAELGSSTFFDMLLVHNLLHADLHPGNILVERGLPDGVFPHILGATSRKLEQLTAGMDPNSIMKRLAKWTADIHNQVFPLEYHIVLLDAGMAAQLTDEERKLMIKLFQAFANKDGTAAAEATLKLAGPAQTCPDAHAFHCDMQEHFRMMNASETWDGSPFESGVDALAHVLDLVRRHQVVLPGEICSCLFTVFVLEGWSSKLDPMHSVMDQVQDLVRRWDRGLKGLIGNTMEKQWLPGDQRLAVA</sequence>
<dbReference type="InterPro" id="IPR044095">
    <property type="entry name" value="ADCK2_dom"/>
</dbReference>
<evidence type="ECO:0000259" key="3">
    <source>
        <dbReference type="Pfam" id="PF03109"/>
    </source>
</evidence>
<comment type="similarity">
    <text evidence="1">Belongs to the protein kinase superfamily. ADCK protein kinase family.</text>
</comment>
<dbReference type="InterPro" id="IPR052402">
    <property type="entry name" value="ADCK_kinase"/>
</dbReference>
<comment type="caution">
    <text evidence="4">The sequence shown here is derived from an EMBL/GenBank/DDBJ whole genome shotgun (WGS) entry which is preliminary data.</text>
</comment>
<gene>
    <name evidence="4" type="ORF">OSTQU699_LOCUS9197</name>
</gene>
<proteinExistence type="inferred from homology"/>
<keyword evidence="2" id="KW-0812">Transmembrane</keyword>
<dbReference type="Pfam" id="PF03109">
    <property type="entry name" value="ABC1"/>
    <property type="match status" value="1"/>
</dbReference>
<accession>A0A8S1JDU8</accession>
<dbReference type="InterPro" id="IPR004147">
    <property type="entry name" value="ABC1_dom"/>
</dbReference>
<evidence type="ECO:0000313" key="5">
    <source>
        <dbReference type="Proteomes" id="UP000708148"/>
    </source>
</evidence>
<evidence type="ECO:0000256" key="1">
    <source>
        <dbReference type="ARBA" id="ARBA00009670"/>
    </source>
</evidence>
<protein>
    <recommendedName>
        <fullName evidence="3">ABC1 atypical kinase-like domain-containing protein</fullName>
    </recommendedName>
</protein>
<keyword evidence="5" id="KW-1185">Reference proteome</keyword>
<reference evidence="4" key="1">
    <citation type="submission" date="2020-12" db="EMBL/GenBank/DDBJ databases">
        <authorList>
            <person name="Iha C."/>
        </authorList>
    </citation>
    <scope>NUCLEOTIDE SEQUENCE</scope>
</reference>
<dbReference type="CDD" id="cd13971">
    <property type="entry name" value="ADCK2-like"/>
    <property type="match status" value="1"/>
</dbReference>
<feature type="domain" description="ABC1 atypical kinase-like" evidence="3">
    <location>
        <begin position="94"/>
        <end position="395"/>
    </location>
</feature>
<organism evidence="4 5">
    <name type="scientific">Ostreobium quekettii</name>
    <dbReference type="NCBI Taxonomy" id="121088"/>
    <lineage>
        <taxon>Eukaryota</taxon>
        <taxon>Viridiplantae</taxon>
        <taxon>Chlorophyta</taxon>
        <taxon>core chlorophytes</taxon>
        <taxon>Ulvophyceae</taxon>
        <taxon>TCBD clade</taxon>
        <taxon>Bryopsidales</taxon>
        <taxon>Ostreobineae</taxon>
        <taxon>Ostreobiaceae</taxon>
        <taxon>Ostreobium</taxon>
    </lineage>
</organism>
<dbReference type="InterPro" id="IPR011009">
    <property type="entry name" value="Kinase-like_dom_sf"/>
</dbReference>
<dbReference type="OrthoDB" id="1290869at2759"/>
<dbReference type="AlphaFoldDB" id="A0A8S1JDU8"/>
<name>A0A8S1JDU8_9CHLO</name>
<dbReference type="SUPFAM" id="SSF56112">
    <property type="entry name" value="Protein kinase-like (PK-like)"/>
    <property type="match status" value="1"/>
</dbReference>
<keyword evidence="2" id="KW-1133">Transmembrane helix</keyword>